<dbReference type="OrthoDB" id="8022549at2759"/>
<name>A0A4Y2X522_ARAVE</name>
<dbReference type="GO" id="GO:0071897">
    <property type="term" value="P:DNA biosynthetic process"/>
    <property type="evidence" value="ECO:0007669"/>
    <property type="project" value="UniProtKB-ARBA"/>
</dbReference>
<organism evidence="1 2">
    <name type="scientific">Araneus ventricosus</name>
    <name type="common">Orbweaver spider</name>
    <name type="synonym">Epeira ventricosa</name>
    <dbReference type="NCBI Taxonomy" id="182803"/>
    <lineage>
        <taxon>Eukaryota</taxon>
        <taxon>Metazoa</taxon>
        <taxon>Ecdysozoa</taxon>
        <taxon>Arthropoda</taxon>
        <taxon>Chelicerata</taxon>
        <taxon>Arachnida</taxon>
        <taxon>Araneae</taxon>
        <taxon>Araneomorphae</taxon>
        <taxon>Entelegynae</taxon>
        <taxon>Araneoidea</taxon>
        <taxon>Araneidae</taxon>
        <taxon>Araneus</taxon>
    </lineage>
</organism>
<evidence type="ECO:0000313" key="2">
    <source>
        <dbReference type="Proteomes" id="UP000499080"/>
    </source>
</evidence>
<dbReference type="SUPFAM" id="SSF56672">
    <property type="entry name" value="DNA/RNA polymerases"/>
    <property type="match status" value="1"/>
</dbReference>
<comment type="caution">
    <text evidence="1">The sequence shown here is derived from an EMBL/GenBank/DDBJ whole genome shotgun (WGS) entry which is preliminary data.</text>
</comment>
<dbReference type="EMBL" id="BGPR01070487">
    <property type="protein sequence ID" value="GBO43920.1"/>
    <property type="molecule type" value="Genomic_DNA"/>
</dbReference>
<dbReference type="PANTHER" id="PTHR24559:SF452">
    <property type="entry name" value="INTEGRASE CATALYTIC DOMAIN-CONTAINING PROTEIN"/>
    <property type="match status" value="1"/>
</dbReference>
<keyword evidence="2" id="KW-1185">Reference proteome</keyword>
<gene>
    <name evidence="1" type="ORF">AVEN_16124_1</name>
</gene>
<dbReference type="InterPro" id="IPR053134">
    <property type="entry name" value="RNA-dir_DNA_polymerase"/>
</dbReference>
<evidence type="ECO:0000313" key="1">
    <source>
        <dbReference type="EMBL" id="GBO43920.1"/>
    </source>
</evidence>
<dbReference type="Gene3D" id="3.10.10.10">
    <property type="entry name" value="HIV Type 1 Reverse Transcriptase, subunit A, domain 1"/>
    <property type="match status" value="1"/>
</dbReference>
<dbReference type="AlphaFoldDB" id="A0A4Y2X522"/>
<dbReference type="PANTHER" id="PTHR24559">
    <property type="entry name" value="TRANSPOSON TY3-I GAG-POL POLYPROTEIN"/>
    <property type="match status" value="1"/>
</dbReference>
<sequence length="158" mass="18572">MILFLLKDKSHVGEVSLELQRIALNSGLPVSLRPYRTSPIEKQEIYRQVEKLLQAGLIKRINSIYSSPVILALKRDECKNTRRYIDFRKLNTLCKSDSEQLPLMDILLINYLKKNSSPLWIWHQDIVMRPFIRKFMKMLTSAKILSYMIGSDYHFALK</sequence>
<dbReference type="Proteomes" id="UP000499080">
    <property type="component" value="Unassembled WGS sequence"/>
</dbReference>
<reference evidence="1 2" key="1">
    <citation type="journal article" date="2019" name="Sci. Rep.">
        <title>Orb-weaving spider Araneus ventricosus genome elucidates the spidroin gene catalogue.</title>
        <authorList>
            <person name="Kono N."/>
            <person name="Nakamura H."/>
            <person name="Ohtoshi R."/>
            <person name="Moran D.A.P."/>
            <person name="Shinohara A."/>
            <person name="Yoshida Y."/>
            <person name="Fujiwara M."/>
            <person name="Mori M."/>
            <person name="Tomita M."/>
            <person name="Arakawa K."/>
        </authorList>
    </citation>
    <scope>NUCLEOTIDE SEQUENCE [LARGE SCALE GENOMIC DNA]</scope>
</reference>
<dbReference type="InterPro" id="IPR043502">
    <property type="entry name" value="DNA/RNA_pol_sf"/>
</dbReference>
<proteinExistence type="predicted"/>
<protein>
    <submittedName>
        <fullName evidence="1">Uncharacterized protein</fullName>
    </submittedName>
</protein>
<accession>A0A4Y2X522</accession>